<reference evidence="1 2" key="1">
    <citation type="journal article" date="2018" name="Sci. Rep.">
        <title>Genome sequence of the cauliflower mushroom Sparassis crispa (Hanabiratake) and its association with beneficial usage.</title>
        <authorList>
            <person name="Kiyama R."/>
            <person name="Furutani Y."/>
            <person name="Kawaguchi K."/>
            <person name="Nakanishi T."/>
        </authorList>
    </citation>
    <scope>NUCLEOTIDE SEQUENCE [LARGE SCALE GENOMIC DNA]</scope>
</reference>
<dbReference type="AlphaFoldDB" id="A0A401H5J3"/>
<dbReference type="EMBL" id="BFAD01000017">
    <property type="protein sequence ID" value="GBE89682.1"/>
    <property type="molecule type" value="Genomic_DNA"/>
</dbReference>
<dbReference type="Proteomes" id="UP000287166">
    <property type="component" value="Unassembled WGS sequence"/>
</dbReference>
<proteinExistence type="predicted"/>
<sequence length="100" mass="11513">MNRTIALSGRHYKTMSNVMNPKAHGSVPWRGFTEAMKNIGFKMTATKGSVINFCPPKTMPGRAFCWHKPHSSHLRPDHVRILRGDLSMLYGWRLETFVRK</sequence>
<dbReference type="PANTHER" id="PTHR40788:SF1">
    <property type="entry name" value="IPA PROTEIN"/>
    <property type="match status" value="1"/>
</dbReference>
<evidence type="ECO:0000313" key="2">
    <source>
        <dbReference type="Proteomes" id="UP000287166"/>
    </source>
</evidence>
<dbReference type="PANTHER" id="PTHR40788">
    <property type="entry name" value="CLR5 DOMAIN-CONTAINING PROTEIN-RELATED"/>
    <property type="match status" value="1"/>
</dbReference>
<keyword evidence="2" id="KW-1185">Reference proteome</keyword>
<gene>
    <name evidence="1" type="ORF">SCP_1700060</name>
</gene>
<evidence type="ECO:0000313" key="1">
    <source>
        <dbReference type="EMBL" id="GBE89682.1"/>
    </source>
</evidence>
<dbReference type="InParanoid" id="A0A401H5J3"/>
<dbReference type="GeneID" id="38786599"/>
<protein>
    <submittedName>
        <fullName evidence="1">Uncharacterized protein</fullName>
    </submittedName>
</protein>
<comment type="caution">
    <text evidence="1">The sequence shown here is derived from an EMBL/GenBank/DDBJ whole genome shotgun (WGS) entry which is preliminary data.</text>
</comment>
<name>A0A401H5J3_9APHY</name>
<organism evidence="1 2">
    <name type="scientific">Sparassis crispa</name>
    <dbReference type="NCBI Taxonomy" id="139825"/>
    <lineage>
        <taxon>Eukaryota</taxon>
        <taxon>Fungi</taxon>
        <taxon>Dikarya</taxon>
        <taxon>Basidiomycota</taxon>
        <taxon>Agaricomycotina</taxon>
        <taxon>Agaricomycetes</taxon>
        <taxon>Polyporales</taxon>
        <taxon>Sparassidaceae</taxon>
        <taxon>Sparassis</taxon>
    </lineage>
</organism>
<accession>A0A401H5J3</accession>
<dbReference type="RefSeq" id="XP_027620595.1">
    <property type="nucleotide sequence ID" value="XM_027764794.1"/>
</dbReference>